<dbReference type="SUPFAM" id="SSF54427">
    <property type="entry name" value="NTF2-like"/>
    <property type="match status" value="1"/>
</dbReference>
<feature type="chain" id="PRO_5030625457" evidence="1">
    <location>
        <begin position="26"/>
        <end position="153"/>
    </location>
</feature>
<protein>
    <submittedName>
        <fullName evidence="3">DUF4440 domain-containing protein</fullName>
    </submittedName>
</protein>
<accession>A0A7X4HCT3</accession>
<dbReference type="Pfam" id="PF14534">
    <property type="entry name" value="DUF4440"/>
    <property type="match status" value="1"/>
</dbReference>
<evidence type="ECO:0000259" key="2">
    <source>
        <dbReference type="Pfam" id="PF14534"/>
    </source>
</evidence>
<dbReference type="InterPro" id="IPR032710">
    <property type="entry name" value="NTF2-like_dom_sf"/>
</dbReference>
<name>A0A7X4HCT3_9BURK</name>
<keyword evidence="1" id="KW-0732">Signal</keyword>
<organism evidence="3 4">
    <name type="scientific">Pseudoduganella aquatica</name>
    <dbReference type="NCBI Taxonomy" id="2660641"/>
    <lineage>
        <taxon>Bacteria</taxon>
        <taxon>Pseudomonadati</taxon>
        <taxon>Pseudomonadota</taxon>
        <taxon>Betaproteobacteria</taxon>
        <taxon>Burkholderiales</taxon>
        <taxon>Oxalobacteraceae</taxon>
        <taxon>Telluria group</taxon>
        <taxon>Pseudoduganella</taxon>
    </lineage>
</organism>
<dbReference type="EMBL" id="WWCU01000017">
    <property type="protein sequence ID" value="MYN08805.1"/>
    <property type="molecule type" value="Genomic_DNA"/>
</dbReference>
<evidence type="ECO:0000313" key="3">
    <source>
        <dbReference type="EMBL" id="MYN08805.1"/>
    </source>
</evidence>
<dbReference type="Gene3D" id="3.10.450.50">
    <property type="match status" value="1"/>
</dbReference>
<dbReference type="InterPro" id="IPR027843">
    <property type="entry name" value="DUF4440"/>
</dbReference>
<evidence type="ECO:0000256" key="1">
    <source>
        <dbReference type="SAM" id="SignalP"/>
    </source>
</evidence>
<keyword evidence="4" id="KW-1185">Reference proteome</keyword>
<comment type="caution">
    <text evidence="3">The sequence shown here is derived from an EMBL/GenBank/DDBJ whole genome shotgun (WGS) entry which is preliminary data.</text>
</comment>
<reference evidence="3 4" key="1">
    <citation type="submission" date="2019-12" db="EMBL/GenBank/DDBJ databases">
        <title>Novel species isolated from a subtropical stream in China.</title>
        <authorList>
            <person name="Lu H."/>
        </authorList>
    </citation>
    <scope>NUCLEOTIDE SEQUENCE [LARGE SCALE GENOMIC DNA]</scope>
    <source>
        <strain evidence="3 4">FT127W</strain>
    </source>
</reference>
<feature type="signal peptide" evidence="1">
    <location>
        <begin position="1"/>
        <end position="25"/>
    </location>
</feature>
<gene>
    <name evidence="3" type="ORF">GTP77_15860</name>
</gene>
<dbReference type="RefSeq" id="WP_161073119.1">
    <property type="nucleotide sequence ID" value="NZ_WWCU01000017.1"/>
</dbReference>
<dbReference type="AlphaFoldDB" id="A0A7X4HCT3"/>
<sequence length="153" mass="16867">MSLRQIAALPALALCFGLAPAAARAAPSNAELVQQVADTERAFAATMRQRDLAAFTSFLSDETVFYSGPTPLRGKEQVAAFWKKFYDGKEAPFSWEPDQVDVTDSGTLAHSSGPVYDARGKLFARFNSVWRQEAPGKWRIVFDKGQDLCDCKK</sequence>
<feature type="domain" description="DUF4440" evidence="2">
    <location>
        <begin position="37"/>
        <end position="140"/>
    </location>
</feature>
<dbReference type="Proteomes" id="UP000450676">
    <property type="component" value="Unassembled WGS sequence"/>
</dbReference>
<proteinExistence type="predicted"/>
<evidence type="ECO:0000313" key="4">
    <source>
        <dbReference type="Proteomes" id="UP000450676"/>
    </source>
</evidence>